<keyword evidence="1" id="KW-1133">Transmembrane helix</keyword>
<protein>
    <recommendedName>
        <fullName evidence="2">Signal transduction histidine kinase internal region domain-containing protein</fullName>
    </recommendedName>
</protein>
<organism evidence="3 4">
    <name type="scientific">Runella defluvii</name>
    <dbReference type="NCBI Taxonomy" id="370973"/>
    <lineage>
        <taxon>Bacteria</taxon>
        <taxon>Pseudomonadati</taxon>
        <taxon>Bacteroidota</taxon>
        <taxon>Cytophagia</taxon>
        <taxon>Cytophagales</taxon>
        <taxon>Spirosomataceae</taxon>
        <taxon>Runella</taxon>
    </lineage>
</organism>
<dbReference type="SUPFAM" id="SSF50998">
    <property type="entry name" value="Quinoprotein alcohol dehydrogenase-like"/>
    <property type="match status" value="1"/>
</dbReference>
<dbReference type="InterPro" id="IPR011047">
    <property type="entry name" value="Quinoprotein_ADH-like_sf"/>
</dbReference>
<dbReference type="RefSeq" id="WP_183980082.1">
    <property type="nucleotide sequence ID" value="NZ_JACIBY010000024.1"/>
</dbReference>
<dbReference type="InterPro" id="IPR013783">
    <property type="entry name" value="Ig-like_fold"/>
</dbReference>
<reference evidence="3 4" key="1">
    <citation type="submission" date="2020-08" db="EMBL/GenBank/DDBJ databases">
        <title>Genomic Encyclopedia of Type Strains, Phase IV (KMG-IV): sequencing the most valuable type-strain genomes for metagenomic binning, comparative biology and taxonomic classification.</title>
        <authorList>
            <person name="Goeker M."/>
        </authorList>
    </citation>
    <scope>NUCLEOTIDE SEQUENCE [LARGE SCALE GENOMIC DNA]</scope>
    <source>
        <strain evidence="3 4">DSM 17976</strain>
    </source>
</reference>
<evidence type="ECO:0000313" key="4">
    <source>
        <dbReference type="Proteomes" id="UP000541352"/>
    </source>
</evidence>
<dbReference type="Gene3D" id="2.60.40.10">
    <property type="entry name" value="Immunoglobulins"/>
    <property type="match status" value="1"/>
</dbReference>
<dbReference type="PANTHER" id="PTHR34220:SF7">
    <property type="entry name" value="SENSOR HISTIDINE KINASE YPDA"/>
    <property type="match status" value="1"/>
</dbReference>
<accession>A0A7W6ETR4</accession>
<proteinExistence type="predicted"/>
<evidence type="ECO:0000256" key="1">
    <source>
        <dbReference type="SAM" id="Phobius"/>
    </source>
</evidence>
<dbReference type="Proteomes" id="UP000541352">
    <property type="component" value="Unassembled WGS sequence"/>
</dbReference>
<dbReference type="PANTHER" id="PTHR34220">
    <property type="entry name" value="SENSOR HISTIDINE KINASE YPDA"/>
    <property type="match status" value="1"/>
</dbReference>
<dbReference type="Gene3D" id="2.130.10.10">
    <property type="entry name" value="YVTN repeat-like/Quinoprotein amine dehydrogenase"/>
    <property type="match status" value="2"/>
</dbReference>
<dbReference type="Pfam" id="PF07494">
    <property type="entry name" value="Reg_prop"/>
    <property type="match status" value="1"/>
</dbReference>
<dbReference type="InterPro" id="IPR015943">
    <property type="entry name" value="WD40/YVTN_repeat-like_dom_sf"/>
</dbReference>
<sequence length="1033" mass="118566">MRKKNQNKGHILGLNKKCVLLPNRDKEKMKFIINLLCMFWLGLTWVEQCLAQDFPIVKYTTQEGLLQNQVLCLYKDSRGYVWCGTWFGLSKFNGETFENYTEKDGLWNGPVFDIDEDDKGYLWISAGSHLARFDGKTFKKWLLPPSAGLGTIIKGPKGAIQMVVNNQLIQVEGDTLLPVKLPNLPKGQLLGALYHSKSQRYLLDVDNVVYQYSKGKSNPLIPRLEVSSGFELLHNQAFFINESAGQQTHSYWDSQQIIPFLQIDSRGINVQNTLQFPYFFTHHEILYYIPAKSKQVLSIGKNPPLAHNLSFLNQNNTSPYYLPTEKGLWKLVSINGFKSFTNQQVPNAWSVVEDGQKNMFFLNYELGIQKYDGKTLVNLPSTPLVSLIERHRKTLPKPYQYLFHFKNQWYYRAIRDSKGALWLPEGSGVFRYDGTKWLFFRPSRLNSLAFCLSEDTKRGKIIAASNQHVYTIETTPPFRTDSLRGQSPLFDDLVMSSTVSNDGDYWFSGLGVERYNPEKKQWKAYTKDNEKLPVKGGGVLYTDWQGTVWLGGRGKVCRYNPQTDAFELALEGYFSKLIQCIEQIDNDHLMIADAYNLYVLDLKRFNQDGKALIKCFNHHNGFMGLEPGQLGSYRDSEGRIWMTSSSVLSVFDPTKLDFTVKPLRTFITHVNNERVSFNQNNDPIKLAFGENDVKVKVESIGEDKPFRSRFSYRLLGENDIWSPWTENHEINLTNLANGTHTLQVRSCTGTLESTQSSISSVQFTTLVYFWKSPNFYWYASLAGLCLTALLGVLWWKDTRKSNQLFIKQKQMEERERQMRLLQAQTIQSQMNPHFTSNTLAAIQKLILSHDAEKASDNLIKMGRLTRAYLEDSLFKDETTPFAKEISLSREIELLKMYVELMQLQYEGRFETRFEIEGSVNTDNYRLPPFLIQPYVENAIVHGLLNSSKLGMLKVNFFTLPDETIVCKVEDNGIGRQAAAELQKIKPQQKNSVSTTLTMQRAHLLNLLGYQIEIHTEDAVKNSGTIVTIRINHV</sequence>
<dbReference type="InterPro" id="IPR036890">
    <property type="entry name" value="HATPase_C_sf"/>
</dbReference>
<gene>
    <name evidence="3" type="ORF">FHS57_006052</name>
</gene>
<dbReference type="Gene3D" id="3.30.565.10">
    <property type="entry name" value="Histidine kinase-like ATPase, C-terminal domain"/>
    <property type="match status" value="1"/>
</dbReference>
<dbReference type="EMBL" id="JACIBY010000024">
    <property type="protein sequence ID" value="MBB3842023.1"/>
    <property type="molecule type" value="Genomic_DNA"/>
</dbReference>
<keyword evidence="4" id="KW-1185">Reference proteome</keyword>
<dbReference type="GO" id="GO:0000155">
    <property type="term" value="F:phosphorelay sensor kinase activity"/>
    <property type="evidence" value="ECO:0007669"/>
    <property type="project" value="InterPro"/>
</dbReference>
<feature type="transmembrane region" description="Helical" evidence="1">
    <location>
        <begin position="775"/>
        <end position="795"/>
    </location>
</feature>
<dbReference type="InterPro" id="IPR011110">
    <property type="entry name" value="Reg_prop"/>
</dbReference>
<keyword evidence="1" id="KW-0812">Transmembrane</keyword>
<comment type="caution">
    <text evidence="3">The sequence shown here is derived from an EMBL/GenBank/DDBJ whole genome shotgun (WGS) entry which is preliminary data.</text>
</comment>
<dbReference type="InterPro" id="IPR010559">
    <property type="entry name" value="Sig_transdc_His_kin_internal"/>
</dbReference>
<keyword evidence="1" id="KW-0472">Membrane</keyword>
<dbReference type="InterPro" id="IPR050640">
    <property type="entry name" value="Bact_2-comp_sensor_kinase"/>
</dbReference>
<evidence type="ECO:0000259" key="2">
    <source>
        <dbReference type="Pfam" id="PF06580"/>
    </source>
</evidence>
<dbReference type="Pfam" id="PF06580">
    <property type="entry name" value="His_kinase"/>
    <property type="match status" value="1"/>
</dbReference>
<evidence type="ECO:0000313" key="3">
    <source>
        <dbReference type="EMBL" id="MBB3842023.1"/>
    </source>
</evidence>
<dbReference type="GO" id="GO:0016020">
    <property type="term" value="C:membrane"/>
    <property type="evidence" value="ECO:0007669"/>
    <property type="project" value="InterPro"/>
</dbReference>
<feature type="domain" description="Signal transduction histidine kinase internal region" evidence="2">
    <location>
        <begin position="822"/>
        <end position="909"/>
    </location>
</feature>
<name>A0A7W6ETR4_9BACT</name>
<dbReference type="AlphaFoldDB" id="A0A7W6ETR4"/>